<protein>
    <submittedName>
        <fullName evidence="10">C-type cytochrome</fullName>
    </submittedName>
</protein>
<keyword evidence="7 8" id="KW-0408">Iron</keyword>
<reference evidence="10" key="1">
    <citation type="submission" date="2021-07" db="EMBL/GenBank/DDBJ databases">
        <title>Shewanella sp. YLB-07 whole genome sequence.</title>
        <authorList>
            <person name="Yu L."/>
        </authorList>
    </citation>
    <scope>NUCLEOTIDE SEQUENCE</scope>
    <source>
        <strain evidence="10">YLB-08</strain>
    </source>
</reference>
<dbReference type="InterPro" id="IPR009056">
    <property type="entry name" value="Cyt_c-like_dom"/>
</dbReference>
<feature type="domain" description="Cytochrome c" evidence="9">
    <location>
        <begin position="52"/>
        <end position="193"/>
    </location>
</feature>
<dbReference type="SUPFAM" id="SSF46626">
    <property type="entry name" value="Cytochrome c"/>
    <property type="match status" value="2"/>
</dbReference>
<evidence type="ECO:0000256" key="6">
    <source>
        <dbReference type="ARBA" id="ARBA00023002"/>
    </source>
</evidence>
<dbReference type="PROSITE" id="PS51257">
    <property type="entry name" value="PROKAR_LIPOPROTEIN"/>
    <property type="match status" value="1"/>
</dbReference>
<evidence type="ECO:0000256" key="4">
    <source>
        <dbReference type="ARBA" id="ARBA00022729"/>
    </source>
</evidence>
<dbReference type="Proteomes" id="UP000316416">
    <property type="component" value="Chromosome"/>
</dbReference>
<dbReference type="InterPro" id="IPR004852">
    <property type="entry name" value="Di-haem_cyt_c_peroxidsae"/>
</dbReference>
<organism evidence="10 11">
    <name type="scientific">Shewanella eurypsychrophilus</name>
    <dbReference type="NCBI Taxonomy" id="2593656"/>
    <lineage>
        <taxon>Bacteria</taxon>
        <taxon>Pseudomonadati</taxon>
        <taxon>Pseudomonadota</taxon>
        <taxon>Gammaproteobacteria</taxon>
        <taxon>Alteromonadales</taxon>
        <taxon>Shewanellaceae</taxon>
        <taxon>Shewanella</taxon>
    </lineage>
</organism>
<keyword evidence="4" id="KW-0732">Signal</keyword>
<dbReference type="Pfam" id="PF00034">
    <property type="entry name" value="Cytochrom_C"/>
    <property type="match status" value="1"/>
</dbReference>
<keyword evidence="5" id="KW-0574">Periplasm</keyword>
<sequence>MKLIFSFLFAIILSGCNDSNNLGDIPDQPYTDLFTALPDAATYPVSNQFSKGKQELGELLFFDPILSGGGDIACATCHHPDLGWADGRNFSIGVGGIGLGPDREDNGMGNITPIHSPTIMNVAFTGLGVDDKVIPANFVSGGYFWDLRAETLEKQALGPIVNPVEMRGDLPEHAGLDDDQYLDFIIDKLQNSPYQAYFDEEFGLVDPETLLEVESVTKENIAAVLATFQRRIVTANTRFDKFLKGDETALTSREITGLNKFINAGCARCHGGMMLSDNLLHEDDKIIPNLPAVRTPSLRNIAKTAPYMQNGSSPTLLHAVAVYEDREDLQVELGEDDIDDIEAFLHSLTTEEFYKEVPGGLPTGNQVGGNI</sequence>
<evidence type="ECO:0000259" key="9">
    <source>
        <dbReference type="PROSITE" id="PS51007"/>
    </source>
</evidence>
<keyword evidence="3 8" id="KW-0479">Metal-binding</keyword>
<evidence type="ECO:0000256" key="3">
    <source>
        <dbReference type="ARBA" id="ARBA00022723"/>
    </source>
</evidence>
<evidence type="ECO:0000256" key="1">
    <source>
        <dbReference type="ARBA" id="ARBA00004418"/>
    </source>
</evidence>
<comment type="subcellular location">
    <subcellularLocation>
        <location evidence="1">Periplasm</location>
    </subcellularLocation>
</comment>
<gene>
    <name evidence="10" type="ORF">FM038_008560</name>
</gene>
<dbReference type="RefSeq" id="WP_142872849.1">
    <property type="nucleotide sequence ID" value="NZ_CP045503.2"/>
</dbReference>
<evidence type="ECO:0000256" key="2">
    <source>
        <dbReference type="ARBA" id="ARBA00022617"/>
    </source>
</evidence>
<dbReference type="Gene3D" id="1.10.760.10">
    <property type="entry name" value="Cytochrome c-like domain"/>
    <property type="match status" value="2"/>
</dbReference>
<dbReference type="Pfam" id="PF03150">
    <property type="entry name" value="CCP_MauG"/>
    <property type="match status" value="1"/>
</dbReference>
<name>A0ABX6V7E9_9GAMM</name>
<evidence type="ECO:0000313" key="11">
    <source>
        <dbReference type="Proteomes" id="UP000316416"/>
    </source>
</evidence>
<dbReference type="EMBL" id="CP045503">
    <property type="protein sequence ID" value="QPG57487.1"/>
    <property type="molecule type" value="Genomic_DNA"/>
</dbReference>
<dbReference type="InterPro" id="IPR026259">
    <property type="entry name" value="MauG/Cytc_peroxidase"/>
</dbReference>
<feature type="domain" description="Cytochrome c" evidence="9">
    <location>
        <begin position="252"/>
        <end position="349"/>
    </location>
</feature>
<dbReference type="InterPro" id="IPR051395">
    <property type="entry name" value="Cytochrome_c_Peroxidase/MauG"/>
</dbReference>
<keyword evidence="11" id="KW-1185">Reference proteome</keyword>
<evidence type="ECO:0000313" key="10">
    <source>
        <dbReference type="EMBL" id="QPG57487.1"/>
    </source>
</evidence>
<dbReference type="PANTHER" id="PTHR30600">
    <property type="entry name" value="CYTOCHROME C PEROXIDASE-RELATED"/>
    <property type="match status" value="1"/>
</dbReference>
<keyword evidence="2 8" id="KW-0349">Heme</keyword>
<evidence type="ECO:0000256" key="5">
    <source>
        <dbReference type="ARBA" id="ARBA00022764"/>
    </source>
</evidence>
<evidence type="ECO:0000256" key="7">
    <source>
        <dbReference type="ARBA" id="ARBA00023004"/>
    </source>
</evidence>
<evidence type="ECO:0000256" key="8">
    <source>
        <dbReference type="PROSITE-ProRule" id="PRU00433"/>
    </source>
</evidence>
<proteinExistence type="predicted"/>
<dbReference type="PROSITE" id="PS51007">
    <property type="entry name" value="CYTC"/>
    <property type="match status" value="2"/>
</dbReference>
<keyword evidence="6" id="KW-0560">Oxidoreductase</keyword>
<accession>A0ABX6V7E9</accession>
<dbReference type="PIRSF" id="PIRSF000294">
    <property type="entry name" value="Cytochrome-c_peroxidase"/>
    <property type="match status" value="1"/>
</dbReference>
<dbReference type="InterPro" id="IPR036909">
    <property type="entry name" value="Cyt_c-like_dom_sf"/>
</dbReference>